<feature type="disulfide bond" evidence="15">
    <location>
        <begin position="1063"/>
        <end position="1127"/>
    </location>
</feature>
<organism evidence="19 20">
    <name type="scientific">Falco tinnunculus</name>
    <name type="common">Common kestrel</name>
    <dbReference type="NCBI Taxonomy" id="100819"/>
    <lineage>
        <taxon>Eukaryota</taxon>
        <taxon>Metazoa</taxon>
        <taxon>Chordata</taxon>
        <taxon>Craniata</taxon>
        <taxon>Vertebrata</taxon>
        <taxon>Euteleostomi</taxon>
        <taxon>Archelosauria</taxon>
        <taxon>Archosauria</taxon>
        <taxon>Dinosauria</taxon>
        <taxon>Saurischia</taxon>
        <taxon>Theropoda</taxon>
        <taxon>Coelurosauria</taxon>
        <taxon>Aves</taxon>
        <taxon>Neognathae</taxon>
        <taxon>Neoaves</taxon>
        <taxon>Telluraves</taxon>
        <taxon>Australaves</taxon>
        <taxon>Falconiformes</taxon>
        <taxon>Falconidae</taxon>
        <taxon>Falco</taxon>
    </lineage>
</organism>
<keyword evidence="7" id="KW-1133">Transmembrane helix</keyword>
<feature type="disulfide bond" evidence="15">
    <location>
        <begin position="228"/>
        <end position="238"/>
    </location>
</feature>
<dbReference type="Ensembl" id="ENSFTIT00000004175.1">
    <property type="protein sequence ID" value="ENSFTIP00000003992.1"/>
    <property type="gene ID" value="ENSFTIG00000002762.1"/>
</dbReference>
<dbReference type="InterPro" id="IPR036772">
    <property type="entry name" value="SRCR-like_dom_sf"/>
</dbReference>
<feature type="disulfide bond" evidence="15">
    <location>
        <begin position="74"/>
        <end position="138"/>
    </location>
</feature>
<dbReference type="Pfam" id="PF00530">
    <property type="entry name" value="SRCR"/>
    <property type="match status" value="10"/>
</dbReference>
<feature type="domain" description="SRCR" evidence="18">
    <location>
        <begin position="707"/>
        <end position="807"/>
    </location>
</feature>
<feature type="disulfide bond" evidence="15">
    <location>
        <begin position="889"/>
        <end position="899"/>
    </location>
</feature>
<dbReference type="AlphaFoldDB" id="A0A8C4TYS1"/>
<feature type="region of interest" description="Disordered" evidence="16">
    <location>
        <begin position="1"/>
        <end position="23"/>
    </location>
</feature>
<evidence type="ECO:0000313" key="19">
    <source>
        <dbReference type="Ensembl" id="ENSFTIP00000003992.1"/>
    </source>
</evidence>
<dbReference type="PRINTS" id="PR00258">
    <property type="entry name" value="SPERACTRCPTR"/>
</dbReference>
<feature type="chain" id="PRO_5034100793" description="Soluble scavenger receptor cysteine-rich domain-containing protein SSC5D" evidence="17">
    <location>
        <begin position="43"/>
        <end position="1237"/>
    </location>
</feature>
<feature type="disulfide bond" evidence="15">
    <location>
        <begin position="745"/>
        <end position="806"/>
    </location>
</feature>
<feature type="disulfide bond" evidence="15">
    <location>
        <begin position="1107"/>
        <end position="1117"/>
    </location>
</feature>
<feature type="disulfide bond" evidence="15">
    <location>
        <begin position="307"/>
        <end position="368"/>
    </location>
</feature>
<accession>A0A8C4TYS1</accession>
<name>A0A8C4TYS1_FALTI</name>
<dbReference type="FunFam" id="3.10.250.10:FF:000001">
    <property type="entry name" value="Lysyl oxidase 4 isoform X1"/>
    <property type="match status" value="1"/>
</dbReference>
<evidence type="ECO:0000256" key="10">
    <source>
        <dbReference type="ARBA" id="ARBA00023170"/>
    </source>
</evidence>
<feature type="disulfide bond" evidence="15">
    <location>
        <begin position="338"/>
        <end position="348"/>
    </location>
</feature>
<keyword evidence="10" id="KW-0675">Receptor</keyword>
<dbReference type="PANTHER" id="PTHR48071">
    <property type="entry name" value="SRCR DOMAIN-CONTAINING PROTEIN"/>
    <property type="match status" value="1"/>
</dbReference>
<evidence type="ECO:0000256" key="2">
    <source>
        <dbReference type="ARBA" id="ARBA00004613"/>
    </source>
</evidence>
<dbReference type="GO" id="GO:0005737">
    <property type="term" value="C:cytoplasm"/>
    <property type="evidence" value="ECO:0007669"/>
    <property type="project" value="UniProtKB-ARBA"/>
</dbReference>
<feature type="disulfide bond" evidence="15">
    <location>
        <begin position="87"/>
        <end position="148"/>
    </location>
</feature>
<feature type="disulfide bond" evidence="15">
    <location>
        <begin position="955"/>
        <end position="1019"/>
    </location>
</feature>
<dbReference type="InterPro" id="IPR001190">
    <property type="entry name" value="SRCR"/>
</dbReference>
<feature type="disulfide bond" evidence="15">
    <location>
        <begin position="635"/>
        <end position="696"/>
    </location>
</feature>
<dbReference type="SMART" id="SM00202">
    <property type="entry name" value="SR"/>
    <property type="match status" value="10"/>
</dbReference>
<feature type="disulfide bond" evidence="15">
    <location>
        <begin position="1076"/>
        <end position="1137"/>
    </location>
</feature>
<feature type="domain" description="SRCR" evidence="18">
    <location>
        <begin position="597"/>
        <end position="697"/>
    </location>
</feature>
<keyword evidence="4" id="KW-0812">Transmembrane</keyword>
<evidence type="ECO:0000256" key="17">
    <source>
        <dbReference type="SAM" id="SignalP"/>
    </source>
</evidence>
<feature type="domain" description="SRCR" evidence="18">
    <location>
        <begin position="269"/>
        <end position="369"/>
    </location>
</feature>
<protein>
    <recommendedName>
        <fullName evidence="14">Soluble scavenger receptor cysteine-rich domain-containing protein SSC5D</fullName>
    </recommendedName>
</protein>
<keyword evidence="11" id="KW-0325">Glycoprotein</keyword>
<dbReference type="FunFam" id="3.10.250.10:FF:000006">
    <property type="entry name" value="neurotrypsin isoform X2"/>
    <property type="match status" value="2"/>
</dbReference>
<dbReference type="Gene3D" id="3.10.250.10">
    <property type="entry name" value="SRCR-like domain"/>
    <property type="match status" value="10"/>
</dbReference>
<feature type="domain" description="SRCR" evidence="18">
    <location>
        <begin position="159"/>
        <end position="259"/>
    </location>
</feature>
<evidence type="ECO:0000256" key="14">
    <source>
        <dbReference type="ARBA" id="ARBA00069168"/>
    </source>
</evidence>
<comment type="subunit">
    <text evidence="13">Interacts with LGALS1 and laminin.</text>
</comment>
<feature type="domain" description="SRCR" evidence="18">
    <location>
        <begin position="49"/>
        <end position="149"/>
    </location>
</feature>
<evidence type="ECO:0000256" key="8">
    <source>
        <dbReference type="ARBA" id="ARBA00023136"/>
    </source>
</evidence>
<evidence type="ECO:0000313" key="20">
    <source>
        <dbReference type="Proteomes" id="UP000694562"/>
    </source>
</evidence>
<feature type="disulfide bond" evidence="15">
    <location>
        <begin position="525"/>
        <end position="586"/>
    </location>
</feature>
<proteinExistence type="predicted"/>
<feature type="disulfide bond" evidence="15">
    <location>
        <begin position="512"/>
        <end position="576"/>
    </location>
</feature>
<keyword evidence="8" id="KW-0472">Membrane</keyword>
<dbReference type="FunFam" id="3.10.250.10:FF:000002">
    <property type="entry name" value="Scavenger receptor cysteine-rich type 1 protein M130"/>
    <property type="match status" value="1"/>
</dbReference>
<dbReference type="PANTHER" id="PTHR48071:SF15">
    <property type="entry name" value="SRCR DOMAIN-CONTAINING PROTEIN"/>
    <property type="match status" value="1"/>
</dbReference>
<dbReference type="SUPFAM" id="SSF56487">
    <property type="entry name" value="SRCR-like"/>
    <property type="match status" value="10"/>
</dbReference>
<feature type="domain" description="SRCR" evidence="18">
    <location>
        <begin position="487"/>
        <end position="587"/>
    </location>
</feature>
<feature type="disulfide bond" evidence="15">
    <location>
        <begin position="622"/>
        <end position="686"/>
    </location>
</feature>
<feature type="disulfide bond" evidence="15">
    <location>
        <begin position="446"/>
        <end position="456"/>
    </location>
</feature>
<feature type="domain" description="SRCR" evidence="18">
    <location>
        <begin position="1038"/>
        <end position="1138"/>
    </location>
</feature>
<keyword evidence="20" id="KW-1185">Reference proteome</keyword>
<dbReference type="PROSITE" id="PS00420">
    <property type="entry name" value="SRCR_1"/>
    <property type="match status" value="6"/>
</dbReference>
<evidence type="ECO:0000256" key="13">
    <source>
        <dbReference type="ARBA" id="ARBA00064153"/>
    </source>
</evidence>
<dbReference type="FunFam" id="3.10.250.10:FF:000007">
    <property type="entry name" value="Soluble scavenger receptor cysteine-rich domain-containing protein SSC5D"/>
    <property type="match status" value="5"/>
</dbReference>
<feature type="disulfide bond" evidence="15">
    <location>
        <begin position="197"/>
        <end position="258"/>
    </location>
</feature>
<keyword evidence="3" id="KW-0964">Secreted</keyword>
<feature type="disulfide bond" evidence="15">
    <location>
        <begin position="118"/>
        <end position="128"/>
    </location>
</feature>
<evidence type="ECO:0000256" key="6">
    <source>
        <dbReference type="ARBA" id="ARBA00022737"/>
    </source>
</evidence>
<feature type="disulfide bond" evidence="15">
    <location>
        <begin position="184"/>
        <end position="248"/>
    </location>
</feature>
<feature type="disulfide bond" evidence="15">
    <location>
        <begin position="556"/>
        <end position="566"/>
    </location>
</feature>
<dbReference type="FunFam" id="3.10.250.10:FF:000004">
    <property type="entry name" value="Scavenger receptor cysteine-rich type 1 protein M130"/>
    <property type="match status" value="1"/>
</dbReference>
<feature type="disulfide bond" evidence="15">
    <location>
        <begin position="732"/>
        <end position="796"/>
    </location>
</feature>
<evidence type="ECO:0000256" key="12">
    <source>
        <dbReference type="ARBA" id="ARBA00058074"/>
    </source>
</evidence>
<feature type="disulfide bond" evidence="15">
    <location>
        <begin position="999"/>
        <end position="1009"/>
    </location>
</feature>
<feature type="disulfide bond" evidence="15">
    <location>
        <begin position="294"/>
        <end position="358"/>
    </location>
</feature>
<feature type="disulfide bond" evidence="15">
    <location>
        <begin position="776"/>
        <end position="786"/>
    </location>
</feature>
<feature type="domain" description="SRCR" evidence="18">
    <location>
        <begin position="377"/>
        <end position="477"/>
    </location>
</feature>
<feature type="disulfide bond" evidence="15">
    <location>
        <begin position="415"/>
        <end position="476"/>
    </location>
</feature>
<feature type="disulfide bond" evidence="15">
    <location>
        <begin position="666"/>
        <end position="676"/>
    </location>
</feature>
<feature type="signal peptide" evidence="17">
    <location>
        <begin position="1"/>
        <end position="42"/>
    </location>
</feature>
<feature type="disulfide bond" evidence="15">
    <location>
        <begin position="968"/>
        <end position="1029"/>
    </location>
</feature>
<reference evidence="19" key="2">
    <citation type="submission" date="2025-09" db="UniProtKB">
        <authorList>
            <consortium name="Ensembl"/>
        </authorList>
    </citation>
    <scope>IDENTIFICATION</scope>
</reference>
<keyword evidence="9 15" id="KW-1015">Disulfide bond</keyword>
<dbReference type="OrthoDB" id="536948at2759"/>
<evidence type="ECO:0000256" key="15">
    <source>
        <dbReference type="PROSITE-ProRule" id="PRU00196"/>
    </source>
</evidence>
<comment type="subcellular location">
    <subcellularLocation>
        <location evidence="1">Membrane</location>
        <topology evidence="1">Single-pass membrane protein</topology>
    </subcellularLocation>
    <subcellularLocation>
        <location evidence="2">Secreted</location>
    </subcellularLocation>
</comment>
<reference evidence="19" key="1">
    <citation type="submission" date="2025-08" db="UniProtKB">
        <authorList>
            <consortium name="Ensembl"/>
        </authorList>
    </citation>
    <scope>IDENTIFICATION</scope>
</reference>
<feature type="disulfide bond" evidence="15">
    <location>
        <begin position="845"/>
        <end position="909"/>
    </location>
</feature>
<feature type="disulfide bond" evidence="15">
    <location>
        <begin position="402"/>
        <end position="466"/>
    </location>
</feature>
<dbReference type="GO" id="GO:0005615">
    <property type="term" value="C:extracellular space"/>
    <property type="evidence" value="ECO:0007669"/>
    <property type="project" value="TreeGrafter"/>
</dbReference>
<dbReference type="OMA" id="AVCDDHW"/>
<evidence type="ECO:0000256" key="4">
    <source>
        <dbReference type="ARBA" id="ARBA00022692"/>
    </source>
</evidence>
<feature type="domain" description="SRCR" evidence="18">
    <location>
        <begin position="930"/>
        <end position="1030"/>
    </location>
</feature>
<evidence type="ECO:0000256" key="3">
    <source>
        <dbReference type="ARBA" id="ARBA00022525"/>
    </source>
</evidence>
<evidence type="ECO:0000256" key="16">
    <source>
        <dbReference type="SAM" id="MobiDB-lite"/>
    </source>
</evidence>
<evidence type="ECO:0000256" key="5">
    <source>
        <dbReference type="ARBA" id="ARBA00022729"/>
    </source>
</evidence>
<comment type="function">
    <text evidence="12">Binds to extracellular matrix proteins. Binds to pathogen-associated molecular patterns (PAMPs) present on the cell walls of Gram-positive and Gram-negative bacteria and fungi, behaving as a pattern recognition receptor (PRR). Induces bacterial and fungal aggregation and subsequent inhibition of PAMP-induced cytokine release. Does not possess intrinsic bactericidal activity. May play a role in the innate defense and homeostasis of certain epithelial surfaces.</text>
</comment>
<evidence type="ECO:0000256" key="9">
    <source>
        <dbReference type="ARBA" id="ARBA00023157"/>
    </source>
</evidence>
<evidence type="ECO:0000259" key="18">
    <source>
        <dbReference type="PROSITE" id="PS50287"/>
    </source>
</evidence>
<dbReference type="Proteomes" id="UP000694562">
    <property type="component" value="Unplaced"/>
</dbReference>
<dbReference type="GO" id="GO:0004252">
    <property type="term" value="F:serine-type endopeptidase activity"/>
    <property type="evidence" value="ECO:0007669"/>
    <property type="project" value="TreeGrafter"/>
</dbReference>
<evidence type="ECO:0000256" key="1">
    <source>
        <dbReference type="ARBA" id="ARBA00004167"/>
    </source>
</evidence>
<keyword evidence="5 17" id="KW-0732">Signal</keyword>
<evidence type="ECO:0000256" key="11">
    <source>
        <dbReference type="ARBA" id="ARBA00023180"/>
    </source>
</evidence>
<sequence>MGTRGSPRPSPSPLRDRSPPPPGGLKHVGTLLLLACLWGSAAESPGGVLRLVGGPSRCAGRVEVLHNGTWGTVCDDGWGSPEGRVVCRQLGCGTVLSVAPGARYGEGTGQIWLDEVNCTGEESHLSQCRAKPWGEHNCHHVEDASVECSDSSLAALGTLQLRNGPNRCAGRVEVLHNHMWGTVCDDGWDLADAAVVCRQLGCGEALVATGGAHFGRGHDPIWLDEVNCTGAEGTLFDCHATAWGDNNCFHGEDAGVICAASGLPVSTELRLANGSSGCEGRVEVAHNGTWVALCAQGWGLPEAGVVCRQLGCGSALVAPDGQRFGQGSGGMRPHGVSCTGTEPSLATCQVKEWPNGTCHRGTGAGAVCTGNVEGDRVRLVNYSNRCAGRVEIFHNQRWGTVCDDNWDLLDATVVCRQLGCGHALSAPRGGQFGRGGGVIWLDETNCTGRERALSACPARPWGVTDCYHGEDAGVVCSASLAPEPAQLRLANGSHRCAGRVEVLHWGEWGTVCPRGWDVRDAEVVCRQLGCGTALAASEEADFGPGSLRVWLDNVECQGTEQSLRKCRASPRGEGSCGHPRRAGAVCSGSVVSSFAPLRLSDGPGPCAGRVEVFHQEMWGTVCDDGWDFPAAQAVCRQLDCGVPIAAPRRARFGQGHGPIWLDNVRCTGTEAALSECRSRGWGVHQCQRGEEAGVVCSGSGFSDLGSLRLANSSDPCSGRVEVFHAQRWGGVCTDGWDLAEAHVVCRQLGCGPARSAGGSGPFGTGNDLIWLDSVDCTGNEAALLECKVKFWGAESCQGRGSASVVCSAATELDAGSTEDLRLADGPHRCAGRVEIFHDQRWGTVCDDGWDLNDAVVVCRQLGCGVAVAAPGLAAFGQGTGPIWLQGVSCLGTEATLIGCPVKPWRHRACNHVEDASVVCSASGITSSPRLRLSGGLSPCAGRVEVFYNNQWGTVCDDSWDLADAAVVCRQLGCGAALAAPGSAHFGWGAGPVWLDDVRCSGEESNFAECRTKMWGVHDCHHGEDAGVVCAGNSSSADLRLVDGPHRCAGRVEVLHAGQWGTVCDDGWDLNDAAVVCRQLGCGRAEAGLGQARFQQGTGHIWLDDVSCSGKEDALTQCRARPWGQTNCNHGEDASVVCLGMCQQGVCVHLGAAGVGLGWSRPSRDGMGGVRPSIHASMHPSIHLFIHLSMYPSIRPCVHPSIHACIHPCMHPTVHPSMHPSVHPSIGIFPWIIQTIHQ</sequence>
<dbReference type="PROSITE" id="PS50287">
    <property type="entry name" value="SRCR_2"/>
    <property type="match status" value="10"/>
</dbReference>
<feature type="disulfide bond" evidence="15">
    <location>
        <begin position="858"/>
        <end position="919"/>
    </location>
</feature>
<evidence type="ECO:0000256" key="7">
    <source>
        <dbReference type="ARBA" id="ARBA00022989"/>
    </source>
</evidence>
<keyword evidence="6" id="KW-0677">Repeat</keyword>
<dbReference type="GO" id="GO:0005886">
    <property type="term" value="C:plasma membrane"/>
    <property type="evidence" value="ECO:0007669"/>
    <property type="project" value="TreeGrafter"/>
</dbReference>
<dbReference type="GO" id="GO:0031638">
    <property type="term" value="P:zymogen activation"/>
    <property type="evidence" value="ECO:0007669"/>
    <property type="project" value="TreeGrafter"/>
</dbReference>
<feature type="domain" description="SRCR" evidence="18">
    <location>
        <begin position="820"/>
        <end position="920"/>
    </location>
</feature>